<dbReference type="InterPro" id="IPR013103">
    <property type="entry name" value="RVT_2"/>
</dbReference>
<feature type="region of interest" description="Disordered" evidence="1">
    <location>
        <begin position="155"/>
        <end position="208"/>
    </location>
</feature>
<dbReference type="OrthoDB" id="128382at2759"/>
<feature type="domain" description="Reverse transcriptase Ty1/copia-type" evidence="2">
    <location>
        <begin position="223"/>
        <end position="318"/>
    </location>
</feature>
<dbReference type="PANTHER" id="PTHR11439:SF463">
    <property type="entry name" value="REVERSE TRANSCRIPTASE TY1_COPIA-TYPE DOMAIN-CONTAINING PROTEIN"/>
    <property type="match status" value="1"/>
</dbReference>
<feature type="compositionally biased region" description="Basic and acidic residues" evidence="1">
    <location>
        <begin position="174"/>
        <end position="189"/>
    </location>
</feature>
<sequence length="407" mass="45087">MLGEHKEVQPITPYMIENHEWKAILDEDLSSGRMIGTARHSMGLYLLDDDSSSSSISKTSLLSSYFSTSEKDFDVSSLSCDVCIRAKQHQVSFPLQPYKPTRPFTLVHSDVLGPSKPMALTKQNSLLGLGLACLLAILCTNEAINASTIFMQEKSQEGSESPIVHTTPVQGSEPIRDQDSKAGENDRSETAVPQDIDHSGNTSKYDPSLDLPIAPRKGVQSGALHHTLFTKVSTTGKIAILIICVDDIVLSGDDTDEIVQLKKMGFDFEIKNFGNLKYFLVIKITRSRKGISVSQRKYTLDLLADIGMLGCHLADTPIKFNVKLGNSSDKVPIDKYQRLVGKLIYLSHTKPNISYAMSTVSQFMQALYEDHMEAVNMILRYLKATPSEGLRFKKTDRRCVEASIDSD</sequence>
<proteinExistence type="predicted"/>
<evidence type="ECO:0000256" key="1">
    <source>
        <dbReference type="SAM" id="MobiDB-lite"/>
    </source>
</evidence>
<dbReference type="PANTHER" id="PTHR11439">
    <property type="entry name" value="GAG-POL-RELATED RETROTRANSPOSON"/>
    <property type="match status" value="1"/>
</dbReference>
<evidence type="ECO:0000313" key="4">
    <source>
        <dbReference type="Proteomes" id="UP000321393"/>
    </source>
</evidence>
<name>A0A5A7T132_CUCMM</name>
<reference evidence="3 4" key="1">
    <citation type="submission" date="2019-08" db="EMBL/GenBank/DDBJ databases">
        <title>Draft genome sequences of two oriental melons (Cucumis melo L. var makuwa).</title>
        <authorList>
            <person name="Kwon S.-Y."/>
        </authorList>
    </citation>
    <scope>NUCLEOTIDE SEQUENCE [LARGE SCALE GENOMIC DNA]</scope>
    <source>
        <strain evidence="4">cv. SW 3</strain>
        <tissue evidence="3">Leaf</tissue>
    </source>
</reference>
<dbReference type="Pfam" id="PF07727">
    <property type="entry name" value="RVT_2"/>
    <property type="match status" value="1"/>
</dbReference>
<evidence type="ECO:0000313" key="3">
    <source>
        <dbReference type="EMBL" id="KAA0035165.1"/>
    </source>
</evidence>
<dbReference type="InterPro" id="IPR043502">
    <property type="entry name" value="DNA/RNA_pol_sf"/>
</dbReference>
<dbReference type="STRING" id="1194695.A0A5A7T132"/>
<dbReference type="EMBL" id="SSTE01020204">
    <property type="protein sequence ID" value="KAA0035165.1"/>
    <property type="molecule type" value="Genomic_DNA"/>
</dbReference>
<comment type="caution">
    <text evidence="3">The sequence shown here is derived from an EMBL/GenBank/DDBJ whole genome shotgun (WGS) entry which is preliminary data.</text>
</comment>
<gene>
    <name evidence="3" type="ORF">E6C27_scaffold57G002650</name>
</gene>
<accession>A0A5A7T132</accession>
<dbReference type="SUPFAM" id="SSF56672">
    <property type="entry name" value="DNA/RNA polymerases"/>
    <property type="match status" value="1"/>
</dbReference>
<dbReference type="AlphaFoldDB" id="A0A5A7T132"/>
<organism evidence="3 4">
    <name type="scientific">Cucumis melo var. makuwa</name>
    <name type="common">Oriental melon</name>
    <dbReference type="NCBI Taxonomy" id="1194695"/>
    <lineage>
        <taxon>Eukaryota</taxon>
        <taxon>Viridiplantae</taxon>
        <taxon>Streptophyta</taxon>
        <taxon>Embryophyta</taxon>
        <taxon>Tracheophyta</taxon>
        <taxon>Spermatophyta</taxon>
        <taxon>Magnoliopsida</taxon>
        <taxon>eudicotyledons</taxon>
        <taxon>Gunneridae</taxon>
        <taxon>Pentapetalae</taxon>
        <taxon>rosids</taxon>
        <taxon>fabids</taxon>
        <taxon>Cucurbitales</taxon>
        <taxon>Cucurbitaceae</taxon>
        <taxon>Benincaseae</taxon>
        <taxon>Cucumis</taxon>
    </lineage>
</organism>
<dbReference type="Proteomes" id="UP000321393">
    <property type="component" value="Unassembled WGS sequence"/>
</dbReference>
<evidence type="ECO:0000259" key="2">
    <source>
        <dbReference type="Pfam" id="PF07727"/>
    </source>
</evidence>
<protein>
    <submittedName>
        <fullName evidence="3">Mitochondrial protein</fullName>
    </submittedName>
</protein>